<organism evidence="1 2">
    <name type="scientific">Streptomyces antimycoticus</name>
    <dbReference type="NCBI Taxonomy" id="68175"/>
    <lineage>
        <taxon>Bacteria</taxon>
        <taxon>Bacillati</taxon>
        <taxon>Actinomycetota</taxon>
        <taxon>Actinomycetes</taxon>
        <taxon>Kitasatosporales</taxon>
        <taxon>Streptomycetaceae</taxon>
        <taxon>Streptomyces</taxon>
        <taxon>Streptomyces violaceusniger group</taxon>
    </lineage>
</organism>
<dbReference type="EMBL" id="BJHV01000001">
    <property type="protein sequence ID" value="GDY39590.1"/>
    <property type="molecule type" value="Genomic_DNA"/>
</dbReference>
<dbReference type="AlphaFoldDB" id="A0A4D4JXM0"/>
<evidence type="ECO:0000313" key="2">
    <source>
        <dbReference type="Proteomes" id="UP000299290"/>
    </source>
</evidence>
<proteinExistence type="predicted"/>
<gene>
    <name evidence="1" type="ORF">SANT12839_004720</name>
</gene>
<evidence type="ECO:0000313" key="1">
    <source>
        <dbReference type="EMBL" id="GDY39590.1"/>
    </source>
</evidence>
<keyword evidence="2" id="KW-1185">Reference proteome</keyword>
<accession>A0A4D4JXM0</accession>
<dbReference type="Proteomes" id="UP000299290">
    <property type="component" value="Unassembled WGS sequence"/>
</dbReference>
<dbReference type="RefSeq" id="WP_364929339.1">
    <property type="nucleotide sequence ID" value="NZ_JBHMCN010000010.1"/>
</dbReference>
<protein>
    <submittedName>
        <fullName evidence="1">Uncharacterized protein</fullName>
    </submittedName>
</protein>
<reference evidence="1 2" key="1">
    <citation type="journal article" date="2020" name="Int. J. Syst. Evol. Microbiol.">
        <title>Reclassification of Streptomyces castelarensis and Streptomyces sporoclivatus as later heterotypic synonyms of Streptomyces antimycoticus.</title>
        <authorList>
            <person name="Komaki H."/>
            <person name="Tamura T."/>
        </authorList>
    </citation>
    <scope>NUCLEOTIDE SEQUENCE [LARGE SCALE GENOMIC DNA]</scope>
    <source>
        <strain evidence="1 2">NBRC 12839</strain>
    </source>
</reference>
<sequence length="112" mass="12131">MKESFISAEASRLGMVQLASAVDEYGVIILQESAVPKGQLIRIFENRLRRAEARNDRDVTRLVTNLLSAFSDAESSEIKLIHVQVGKMDVMFYGEASGASILAAVILSGGDS</sequence>
<name>A0A4D4JXM0_9ACTN</name>
<comment type="caution">
    <text evidence="1">The sequence shown here is derived from an EMBL/GenBank/DDBJ whole genome shotgun (WGS) entry which is preliminary data.</text>
</comment>